<comment type="caution">
    <text evidence="2">The sequence shown here is derived from an EMBL/GenBank/DDBJ whole genome shotgun (WGS) entry which is preliminary data.</text>
</comment>
<dbReference type="EMBL" id="SJPQ01000002">
    <property type="protein sequence ID" value="TWT88782.1"/>
    <property type="molecule type" value="Genomic_DNA"/>
</dbReference>
<reference evidence="2 3" key="1">
    <citation type="submission" date="2019-02" db="EMBL/GenBank/DDBJ databases">
        <title>Deep-cultivation of Planctomycetes and their phenomic and genomic characterization uncovers novel biology.</title>
        <authorList>
            <person name="Wiegand S."/>
            <person name="Jogler M."/>
            <person name="Boedeker C."/>
            <person name="Pinto D."/>
            <person name="Vollmers J."/>
            <person name="Rivas-Marin E."/>
            <person name="Kohn T."/>
            <person name="Peeters S.H."/>
            <person name="Heuer A."/>
            <person name="Rast P."/>
            <person name="Oberbeckmann S."/>
            <person name="Bunk B."/>
            <person name="Jeske O."/>
            <person name="Meyerdierks A."/>
            <person name="Storesund J.E."/>
            <person name="Kallscheuer N."/>
            <person name="Luecker S."/>
            <person name="Lage O.M."/>
            <person name="Pohl T."/>
            <person name="Merkel B.J."/>
            <person name="Hornburger P."/>
            <person name="Mueller R.-W."/>
            <person name="Bruemmer F."/>
            <person name="Labrenz M."/>
            <person name="Spormann A.M."/>
            <person name="Op Den Camp H."/>
            <person name="Overmann J."/>
            <person name="Amann R."/>
            <person name="Jetten M.S.M."/>
            <person name="Mascher T."/>
            <person name="Medema M.H."/>
            <person name="Devos D.P."/>
            <person name="Kaster A.-K."/>
            <person name="Ovreas L."/>
            <person name="Rohde M."/>
            <person name="Galperin M.Y."/>
            <person name="Jogler C."/>
        </authorList>
    </citation>
    <scope>NUCLEOTIDE SEQUENCE [LARGE SCALE GENOMIC DNA]</scope>
    <source>
        <strain evidence="2 3">Mal64</strain>
    </source>
</reference>
<accession>A0A5C5ZMT7</accession>
<feature type="transmembrane region" description="Helical" evidence="1">
    <location>
        <begin position="62"/>
        <end position="90"/>
    </location>
</feature>
<evidence type="ECO:0000313" key="2">
    <source>
        <dbReference type="EMBL" id="TWT88782.1"/>
    </source>
</evidence>
<evidence type="ECO:0000256" key="1">
    <source>
        <dbReference type="SAM" id="Phobius"/>
    </source>
</evidence>
<keyword evidence="3" id="KW-1185">Reference proteome</keyword>
<dbReference type="RefSeq" id="WP_146400127.1">
    <property type="nucleotide sequence ID" value="NZ_SJPQ01000002.1"/>
</dbReference>
<dbReference type="AlphaFoldDB" id="A0A5C5ZMT7"/>
<name>A0A5C5ZMT7_9BACT</name>
<sequence>MKLDKPRSISWYEPRWAYMPRLIERVKFDFTPRRLLQPTVCVTPLLLWAALADQQFGAADLFVVLVGVPVLGAALHNSAAMLWAPVIVFYELCPPKIRVDLENGTIRRGFGPRLDIDRARILYYNSGSMARIRVFSGECQELYAAPTYPCCMDLVLFLQCEMEVWHTDTRERVKIPLKNVYDYNIGVEEEICTSVDEVWISWKRPRWLKLRQLRRLPSRLIEIAREILSGRNVGVTALCLLGLLCTQAAIEGDLTLDGWQRRLCVYILLSMISAPFLLLFICLYSMAVIAPFAILMMGLLSRREATVSKLFGVEVANKTRYEFEEIGVSRIVIFSKERMRVRFIPYSGSGGVTAWLPSDIDMDRLIRILPGEVQVWDATKKGRVVARQDPNGIYWS</sequence>
<protein>
    <recommendedName>
        <fullName evidence="4">PH domain-containing protein</fullName>
    </recommendedName>
</protein>
<feature type="transmembrane region" description="Helical" evidence="1">
    <location>
        <begin position="276"/>
        <end position="300"/>
    </location>
</feature>
<evidence type="ECO:0000313" key="3">
    <source>
        <dbReference type="Proteomes" id="UP000315440"/>
    </source>
</evidence>
<keyword evidence="1" id="KW-0812">Transmembrane</keyword>
<evidence type="ECO:0008006" key="4">
    <source>
        <dbReference type="Google" id="ProtNLM"/>
    </source>
</evidence>
<dbReference type="Proteomes" id="UP000315440">
    <property type="component" value="Unassembled WGS sequence"/>
</dbReference>
<keyword evidence="1" id="KW-1133">Transmembrane helix</keyword>
<feature type="transmembrane region" description="Helical" evidence="1">
    <location>
        <begin position="233"/>
        <end position="250"/>
    </location>
</feature>
<keyword evidence="1" id="KW-0472">Membrane</keyword>
<proteinExistence type="predicted"/>
<gene>
    <name evidence="2" type="ORF">Mal64_22700</name>
</gene>
<organism evidence="2 3">
    <name type="scientific">Pseudobythopirellula maris</name>
    <dbReference type="NCBI Taxonomy" id="2527991"/>
    <lineage>
        <taxon>Bacteria</taxon>
        <taxon>Pseudomonadati</taxon>
        <taxon>Planctomycetota</taxon>
        <taxon>Planctomycetia</taxon>
        <taxon>Pirellulales</taxon>
        <taxon>Lacipirellulaceae</taxon>
        <taxon>Pseudobythopirellula</taxon>
    </lineage>
</organism>